<keyword evidence="2 5" id="KW-0812">Transmembrane</keyword>
<feature type="transmembrane region" description="Helical" evidence="5">
    <location>
        <begin position="356"/>
        <end position="378"/>
    </location>
</feature>
<feature type="transmembrane region" description="Helical" evidence="5">
    <location>
        <begin position="66"/>
        <end position="89"/>
    </location>
</feature>
<dbReference type="InterPro" id="IPR011701">
    <property type="entry name" value="MFS"/>
</dbReference>
<dbReference type="InterPro" id="IPR020846">
    <property type="entry name" value="MFS_dom"/>
</dbReference>
<evidence type="ECO:0000256" key="1">
    <source>
        <dbReference type="ARBA" id="ARBA00004141"/>
    </source>
</evidence>
<dbReference type="Pfam" id="PF07690">
    <property type="entry name" value="MFS_1"/>
    <property type="match status" value="1"/>
</dbReference>
<feature type="transmembrane region" description="Helical" evidence="5">
    <location>
        <begin position="424"/>
        <end position="442"/>
    </location>
</feature>
<feature type="transmembrane region" description="Helical" evidence="5">
    <location>
        <begin position="302"/>
        <end position="322"/>
    </location>
</feature>
<organism evidence="7 8">
    <name type="scientific">Sphingomonas canadensis</name>
    <dbReference type="NCBI Taxonomy" id="1219257"/>
    <lineage>
        <taxon>Bacteria</taxon>
        <taxon>Pseudomonadati</taxon>
        <taxon>Pseudomonadota</taxon>
        <taxon>Alphaproteobacteria</taxon>
        <taxon>Sphingomonadales</taxon>
        <taxon>Sphingomonadaceae</taxon>
        <taxon>Sphingomonas</taxon>
    </lineage>
</organism>
<dbReference type="PROSITE" id="PS50850">
    <property type="entry name" value="MFS"/>
    <property type="match status" value="1"/>
</dbReference>
<keyword evidence="4 5" id="KW-0472">Membrane</keyword>
<feature type="transmembrane region" description="Helical" evidence="5">
    <location>
        <begin position="266"/>
        <end position="290"/>
    </location>
</feature>
<feature type="domain" description="Major facilitator superfamily (MFS) profile" evidence="6">
    <location>
        <begin position="31"/>
        <end position="447"/>
    </location>
</feature>
<feature type="transmembrane region" description="Helical" evidence="5">
    <location>
        <begin position="329"/>
        <end position="350"/>
    </location>
</feature>
<gene>
    <name evidence="7" type="ORF">ACFQ1E_19910</name>
</gene>
<feature type="transmembrane region" description="Helical" evidence="5">
    <location>
        <begin position="154"/>
        <end position="177"/>
    </location>
</feature>
<dbReference type="Proteomes" id="UP001596977">
    <property type="component" value="Unassembled WGS sequence"/>
</dbReference>
<dbReference type="PROSITE" id="PS00217">
    <property type="entry name" value="SUGAR_TRANSPORT_2"/>
    <property type="match status" value="1"/>
</dbReference>
<name>A0ABW3HDV4_9SPHN</name>
<evidence type="ECO:0000313" key="7">
    <source>
        <dbReference type="EMBL" id="MFD0948615.1"/>
    </source>
</evidence>
<protein>
    <submittedName>
        <fullName evidence="7">MFS transporter</fullName>
    </submittedName>
</protein>
<evidence type="ECO:0000256" key="5">
    <source>
        <dbReference type="SAM" id="Phobius"/>
    </source>
</evidence>
<dbReference type="PANTHER" id="PTHR23508:SF10">
    <property type="entry name" value="CARBOXYLIC ACID TRANSPORTER PROTEIN HOMOLOG"/>
    <property type="match status" value="1"/>
</dbReference>
<evidence type="ECO:0000313" key="8">
    <source>
        <dbReference type="Proteomes" id="UP001596977"/>
    </source>
</evidence>
<evidence type="ECO:0000256" key="3">
    <source>
        <dbReference type="ARBA" id="ARBA00022989"/>
    </source>
</evidence>
<keyword evidence="8" id="KW-1185">Reference proteome</keyword>
<reference evidence="8" key="1">
    <citation type="journal article" date="2019" name="Int. J. Syst. Evol. Microbiol.">
        <title>The Global Catalogue of Microorganisms (GCM) 10K type strain sequencing project: providing services to taxonomists for standard genome sequencing and annotation.</title>
        <authorList>
            <consortium name="The Broad Institute Genomics Platform"/>
            <consortium name="The Broad Institute Genome Sequencing Center for Infectious Disease"/>
            <person name="Wu L."/>
            <person name="Ma J."/>
        </authorList>
    </citation>
    <scope>NUCLEOTIDE SEQUENCE [LARGE SCALE GENOMIC DNA]</scope>
    <source>
        <strain evidence="8">CCUG 62982</strain>
    </source>
</reference>
<dbReference type="PANTHER" id="PTHR23508">
    <property type="entry name" value="CARBOXYLIC ACID TRANSPORTER PROTEIN HOMOLOG"/>
    <property type="match status" value="1"/>
</dbReference>
<dbReference type="EMBL" id="JBHTJG010000015">
    <property type="protein sequence ID" value="MFD0948615.1"/>
    <property type="molecule type" value="Genomic_DNA"/>
</dbReference>
<sequence length="450" mass="46036">MEQQIASDRPGTVNLNAALDDSIWTGRQKLILALIALAYLTDGIANQSMGLAIPALMHDWGMPREAFASIAAFGLLGLTLGAVVGGMLGDRFGRRTTMIASTAFFGAMTMAQAWVTNPQELLALRFLDGIGIGAMIPNGAALISELTPRRERALALAVGMTFIAVGAMVAGLIGNLLLDPYGWQGLFLALGGIALLVAALLFVALPESPIYLVNSGASQERLRAVAARCGLKLGEGTIGANTPDKASTHRTPLGALFTPDVASSTIFLWIAFFFCLLANYAMFSWVPAMLAALGFKLSLTSLGMTALSLGGIVGGVGCGWLIKRFGSRATVLSLGSGGVIAALGLGLMIMGEVKSLGVILASLAVIGVFSAGLLNGLYTFSALIYPDHARGTGVGAAAAAGRVGAIASSWAGVIALGIGGASSYFLLIAGALAVSVAGVALIRRQIPKAV</sequence>
<evidence type="ECO:0000256" key="4">
    <source>
        <dbReference type="ARBA" id="ARBA00023136"/>
    </source>
</evidence>
<feature type="transmembrane region" description="Helical" evidence="5">
    <location>
        <begin position="30"/>
        <end position="54"/>
    </location>
</feature>
<keyword evidence="3 5" id="KW-1133">Transmembrane helix</keyword>
<dbReference type="InterPro" id="IPR036259">
    <property type="entry name" value="MFS_trans_sf"/>
</dbReference>
<evidence type="ECO:0000256" key="2">
    <source>
        <dbReference type="ARBA" id="ARBA00022692"/>
    </source>
</evidence>
<feature type="transmembrane region" description="Helical" evidence="5">
    <location>
        <begin position="399"/>
        <end position="418"/>
    </location>
</feature>
<feature type="transmembrane region" description="Helical" evidence="5">
    <location>
        <begin position="96"/>
        <end position="115"/>
    </location>
</feature>
<dbReference type="InterPro" id="IPR005829">
    <property type="entry name" value="Sugar_transporter_CS"/>
</dbReference>
<accession>A0ABW3HDV4</accession>
<comment type="caution">
    <text evidence="7">The sequence shown here is derived from an EMBL/GenBank/DDBJ whole genome shotgun (WGS) entry which is preliminary data.</text>
</comment>
<dbReference type="SUPFAM" id="SSF103473">
    <property type="entry name" value="MFS general substrate transporter"/>
    <property type="match status" value="1"/>
</dbReference>
<proteinExistence type="predicted"/>
<feature type="transmembrane region" description="Helical" evidence="5">
    <location>
        <begin position="183"/>
        <end position="205"/>
    </location>
</feature>
<comment type="subcellular location">
    <subcellularLocation>
        <location evidence="1">Membrane</location>
        <topology evidence="1">Multi-pass membrane protein</topology>
    </subcellularLocation>
</comment>
<feature type="transmembrane region" description="Helical" evidence="5">
    <location>
        <begin position="121"/>
        <end position="142"/>
    </location>
</feature>
<evidence type="ECO:0000259" key="6">
    <source>
        <dbReference type="PROSITE" id="PS50850"/>
    </source>
</evidence>
<dbReference type="RefSeq" id="WP_264946526.1">
    <property type="nucleotide sequence ID" value="NZ_JAPDRA010000015.1"/>
</dbReference>
<dbReference type="Gene3D" id="1.20.1250.20">
    <property type="entry name" value="MFS general substrate transporter like domains"/>
    <property type="match status" value="1"/>
</dbReference>